<dbReference type="InterPro" id="IPR002711">
    <property type="entry name" value="HNH"/>
</dbReference>
<feature type="domain" description="HNH nuclease" evidence="3">
    <location>
        <begin position="469"/>
        <end position="521"/>
    </location>
</feature>
<dbReference type="GO" id="GO:0004519">
    <property type="term" value="F:endonuclease activity"/>
    <property type="evidence" value="ECO:0007669"/>
    <property type="project" value="InterPro"/>
</dbReference>
<gene>
    <name evidence="4" type="ORF">AB5L97_08020</name>
</gene>
<protein>
    <submittedName>
        <fullName evidence="4">DUF222 domain-containing protein</fullName>
    </submittedName>
</protein>
<dbReference type="Pfam" id="PF01844">
    <property type="entry name" value="HNH"/>
    <property type="match status" value="1"/>
</dbReference>
<dbReference type="RefSeq" id="WP_369047120.1">
    <property type="nucleotide sequence ID" value="NZ_CP163302.1"/>
</dbReference>
<dbReference type="CDD" id="cd00085">
    <property type="entry name" value="HNHc"/>
    <property type="match status" value="1"/>
</dbReference>
<dbReference type="KEGG" id="spue:AB5L97_08020"/>
<proteinExistence type="inferred from homology"/>
<dbReference type="EMBL" id="CP163302">
    <property type="protein sequence ID" value="XDP46922.1"/>
    <property type="molecule type" value="Genomic_DNA"/>
</dbReference>
<evidence type="ECO:0000256" key="2">
    <source>
        <dbReference type="SAM" id="MobiDB-lite"/>
    </source>
</evidence>
<dbReference type="InterPro" id="IPR003615">
    <property type="entry name" value="HNH_nuc"/>
</dbReference>
<sequence>MSEWLQGKWSWGDEYLDKYALLAADFSASTDSSESGIVDADGLDGDAFDAGWWDRNAEALEERQDEQDDAELWEIAESWRVTGANGQESESIPADRRDALEYAALLVRALERSEAAQARLDAGRIWIMAELVKAEGGADADLMTRLEAPGLAASEVAAALRIPQRTARARIEEARALTDRAMAPVLEGMRQGRLNRQRAAIAVDAAVPVPAGRLADFAAAAAEIAAPMDPQRTPTPGALGRRLRRLAEDYAAEPLAARKSKAVAGRRVDVSPVGDGMCCTTALLPLEDGALIDTRLGAIARSLHGPNEHRTINQLRADAFRDLVLGSAPLGMGPVGMGHLATGPLGTDQPGAGRGEWPAPGARAAGPDAGGTEGPGLGGAGVGGPGAADTRWPQAPLGGVRMQLVLTAAEATVNGTSDAPGEILGYGPIDAETTKRLAAQTTSWSRMVVGAKDGAPLSIGRISYAPTASMRRFLALRDATCRFPGCDKPSAASEADHIVEWQHGGNTDVANLALLCPEHHRLKSLGNWTVRHLATDTATEVTTLDDASAAGVAPAVELRTGSASELGAGSEPVPARPPGTLEWTAPSGRTYITYPRSEDPPPF</sequence>
<dbReference type="GO" id="GO:0008270">
    <property type="term" value="F:zinc ion binding"/>
    <property type="evidence" value="ECO:0007669"/>
    <property type="project" value="InterPro"/>
</dbReference>
<dbReference type="AlphaFoldDB" id="A0AB39L8X9"/>
<feature type="region of interest" description="Disordered" evidence="2">
    <location>
        <begin position="561"/>
        <end position="603"/>
    </location>
</feature>
<evidence type="ECO:0000259" key="3">
    <source>
        <dbReference type="SMART" id="SM00507"/>
    </source>
</evidence>
<evidence type="ECO:0000256" key="1">
    <source>
        <dbReference type="ARBA" id="ARBA00023450"/>
    </source>
</evidence>
<feature type="region of interest" description="Disordered" evidence="2">
    <location>
        <begin position="344"/>
        <end position="393"/>
    </location>
</feature>
<dbReference type="InterPro" id="IPR003870">
    <property type="entry name" value="DUF222"/>
</dbReference>
<dbReference type="SMART" id="SM00507">
    <property type="entry name" value="HNHc"/>
    <property type="match status" value="1"/>
</dbReference>
<dbReference type="Gene3D" id="1.10.30.50">
    <property type="match status" value="1"/>
</dbReference>
<dbReference type="Pfam" id="PF02720">
    <property type="entry name" value="DUF222"/>
    <property type="match status" value="1"/>
</dbReference>
<name>A0AB39L8X9_9MICC</name>
<organism evidence="4">
    <name type="scientific">Sinomonas puerhi</name>
    <dbReference type="NCBI Taxonomy" id="3238584"/>
    <lineage>
        <taxon>Bacteria</taxon>
        <taxon>Bacillati</taxon>
        <taxon>Actinomycetota</taxon>
        <taxon>Actinomycetes</taxon>
        <taxon>Micrococcales</taxon>
        <taxon>Micrococcaceae</taxon>
        <taxon>Sinomonas</taxon>
    </lineage>
</organism>
<reference evidence="4" key="1">
    <citation type="submission" date="2024-07" db="EMBL/GenBank/DDBJ databases">
        <authorList>
            <person name="fu j."/>
        </authorList>
    </citation>
    <scope>NUCLEOTIDE SEQUENCE</scope>
    <source>
        <strain evidence="4">P10A9</strain>
    </source>
</reference>
<evidence type="ECO:0000313" key="4">
    <source>
        <dbReference type="EMBL" id="XDP46922.1"/>
    </source>
</evidence>
<accession>A0AB39L8X9</accession>
<feature type="compositionally biased region" description="Gly residues" evidence="2">
    <location>
        <begin position="368"/>
        <end position="386"/>
    </location>
</feature>
<dbReference type="GO" id="GO:0003676">
    <property type="term" value="F:nucleic acid binding"/>
    <property type="evidence" value="ECO:0007669"/>
    <property type="project" value="InterPro"/>
</dbReference>
<comment type="similarity">
    <text evidence="1">Belongs to the Rv1128c/1148c/1588c/1702c/1945/3466 family.</text>
</comment>
<feature type="compositionally biased region" description="Low complexity" evidence="2">
    <location>
        <begin position="355"/>
        <end position="367"/>
    </location>
</feature>